<evidence type="ECO:0000259" key="4">
    <source>
        <dbReference type="Pfam" id="PF06094"/>
    </source>
</evidence>
<feature type="domain" description="Gamma-glutamylcyclotransferase AIG2-like" evidence="4">
    <location>
        <begin position="6"/>
        <end position="122"/>
    </location>
</feature>
<comment type="caution">
    <text evidence="5">The sequence shown here is derived from an EMBL/GenBank/DDBJ whole genome shotgun (WGS) entry which is preliminary data.</text>
</comment>
<dbReference type="InterPro" id="IPR013024">
    <property type="entry name" value="GGCT-like"/>
</dbReference>
<dbReference type="GO" id="GO:0005829">
    <property type="term" value="C:cytosol"/>
    <property type="evidence" value="ECO:0007669"/>
    <property type="project" value="TreeGrafter"/>
</dbReference>
<dbReference type="EMBL" id="SMZJ02000003">
    <property type="protein sequence ID" value="TWO33374.1"/>
    <property type="molecule type" value="Genomic_DNA"/>
</dbReference>
<keyword evidence="5" id="KW-0808">Transferase</keyword>
<dbReference type="InterPro" id="IPR036568">
    <property type="entry name" value="GGCT-like_sf"/>
</dbReference>
<dbReference type="Proteomes" id="UP000295814">
    <property type="component" value="Unassembled WGS sequence"/>
</dbReference>
<feature type="active site" description="Proton acceptor" evidence="2">
    <location>
        <position position="76"/>
    </location>
</feature>
<accession>A0A562YF94</accession>
<evidence type="ECO:0000256" key="2">
    <source>
        <dbReference type="PIRSR" id="PIRSR639126-1"/>
    </source>
</evidence>
<gene>
    <name evidence="5" type="ORF">E1J38_005635</name>
</gene>
<name>A0A562YF94_9FLAO</name>
<dbReference type="GO" id="GO:0061929">
    <property type="term" value="F:gamma-glutamylaminecyclotransferase activity"/>
    <property type="evidence" value="ECO:0007669"/>
    <property type="project" value="InterPro"/>
</dbReference>
<dbReference type="GO" id="GO:0016740">
    <property type="term" value="F:transferase activity"/>
    <property type="evidence" value="ECO:0007669"/>
    <property type="project" value="UniProtKB-KW"/>
</dbReference>
<reference evidence="5 6" key="1">
    <citation type="submission" date="2019-07" db="EMBL/GenBank/DDBJ databases">
        <title>Seonamhaeicola sp. W255 draft genome.</title>
        <authorList>
            <person name="Zhang X.-Y."/>
            <person name="Zhang R."/>
            <person name="Zhong Y.-L."/>
            <person name="Du Z.-J."/>
        </authorList>
    </citation>
    <scope>NUCLEOTIDE SEQUENCE [LARGE SCALE GENOMIC DNA]</scope>
    <source>
        <strain evidence="5 6">W255</strain>
    </source>
</reference>
<evidence type="ECO:0000256" key="3">
    <source>
        <dbReference type="RuleBase" id="RU367036"/>
    </source>
</evidence>
<dbReference type="PANTHER" id="PTHR12510:SF4">
    <property type="entry name" value="GAMMA-GLUTAMYLAMINECYCLOTRANSFERASE"/>
    <property type="match status" value="1"/>
</dbReference>
<comment type="similarity">
    <text evidence="1 3">Belongs to the gamma-glutamylcyclotransferase family.</text>
</comment>
<dbReference type="OrthoDB" id="482277at2"/>
<organism evidence="5 6">
    <name type="scientific">Seonamhaeicola sediminis</name>
    <dbReference type="NCBI Taxonomy" id="2528206"/>
    <lineage>
        <taxon>Bacteria</taxon>
        <taxon>Pseudomonadati</taxon>
        <taxon>Bacteroidota</taxon>
        <taxon>Flavobacteriia</taxon>
        <taxon>Flavobacteriales</taxon>
        <taxon>Flavobacteriaceae</taxon>
    </lineage>
</organism>
<dbReference type="CDD" id="cd06661">
    <property type="entry name" value="GGCT_like"/>
    <property type="match status" value="1"/>
</dbReference>
<dbReference type="InterPro" id="IPR039126">
    <property type="entry name" value="GGACT"/>
</dbReference>
<dbReference type="RefSeq" id="WP_133356195.1">
    <property type="nucleotide sequence ID" value="NZ_SMZJ02000003.1"/>
</dbReference>
<evidence type="ECO:0000313" key="5">
    <source>
        <dbReference type="EMBL" id="TWO33374.1"/>
    </source>
</evidence>
<dbReference type="AlphaFoldDB" id="A0A562YF94"/>
<proteinExistence type="inferred from homology"/>
<evidence type="ECO:0000313" key="6">
    <source>
        <dbReference type="Proteomes" id="UP000295814"/>
    </source>
</evidence>
<sequence>MNKHYYFVYGTLKKGYCNHKLLRDSKKVRDYTTKPEYSMINLHSFPGVVKNGNTAIHGEIYEVIDEMIEKSLDKLEGYNPNNKENFFNKECINLEGKRVFIYILNTSKVATEEYQIIPSGKW</sequence>
<evidence type="ECO:0000256" key="1">
    <source>
        <dbReference type="ARBA" id="ARBA00008861"/>
    </source>
</evidence>
<dbReference type="Gene3D" id="3.10.490.10">
    <property type="entry name" value="Gamma-glutamyl cyclotransferase-like"/>
    <property type="match status" value="1"/>
</dbReference>
<dbReference type="Pfam" id="PF06094">
    <property type="entry name" value="GGACT"/>
    <property type="match status" value="1"/>
</dbReference>
<keyword evidence="6" id="KW-1185">Reference proteome</keyword>
<dbReference type="SUPFAM" id="SSF110857">
    <property type="entry name" value="Gamma-glutamyl cyclotransferase-like"/>
    <property type="match status" value="1"/>
</dbReference>
<protein>
    <recommendedName>
        <fullName evidence="3">Gamma-glutamylcyclotransferase family protein</fullName>
    </recommendedName>
</protein>
<dbReference type="InterPro" id="IPR009288">
    <property type="entry name" value="AIG2-like_dom"/>
</dbReference>
<dbReference type="PANTHER" id="PTHR12510">
    <property type="entry name" value="TROPONIN C-AKIN-1 PROTEIN"/>
    <property type="match status" value="1"/>
</dbReference>